<dbReference type="KEGG" id="upv:EJN92_09300"/>
<evidence type="ECO:0000313" key="2">
    <source>
        <dbReference type="Proteomes" id="UP000275663"/>
    </source>
</evidence>
<gene>
    <name evidence="1" type="ORF">EJN92_09300</name>
</gene>
<dbReference type="AlphaFoldDB" id="A0A3Q9BQI0"/>
<evidence type="ECO:0000313" key="1">
    <source>
        <dbReference type="EMBL" id="AZP12183.1"/>
    </source>
</evidence>
<proteinExistence type="predicted"/>
<organism evidence="1 2">
    <name type="scientific">Undibacterium parvum</name>
    <dbReference type="NCBI Taxonomy" id="401471"/>
    <lineage>
        <taxon>Bacteria</taxon>
        <taxon>Pseudomonadati</taxon>
        <taxon>Pseudomonadota</taxon>
        <taxon>Betaproteobacteria</taxon>
        <taxon>Burkholderiales</taxon>
        <taxon>Oxalobacteraceae</taxon>
        <taxon>Undibacterium</taxon>
    </lineage>
</organism>
<dbReference type="RefSeq" id="WP_126127565.1">
    <property type="nucleotide sequence ID" value="NZ_CP034464.1"/>
</dbReference>
<sequence length="89" mass="10171">MKRENSDEQKIQTALENPKFMWRTISGISNETKVSTDTVRKVIVSKGDRVVMSSVPNTKGESLFASREKHRQQTSPFKRLISAFKNRGD</sequence>
<reference evidence="1 2" key="1">
    <citation type="journal article" date="2011" name="Int. J. Syst. Evol. Microbiol.">
        <title>Description of Undibacterium oligocarboniphilum sp. nov., isolated from purified water, and Undibacterium pigrum strain CCUG 49012 as the type strain of Undibacterium parvum sp. nov., and emended descriptions of the genus Undibacterium and the species Undibacterium pigrum.</title>
        <authorList>
            <person name="Eder W."/>
            <person name="Wanner G."/>
            <person name="Ludwig W."/>
            <person name="Busse H.J."/>
            <person name="Ziemke-Kageler F."/>
            <person name="Lang E."/>
        </authorList>
    </citation>
    <scope>NUCLEOTIDE SEQUENCE [LARGE SCALE GENOMIC DNA]</scope>
    <source>
        <strain evidence="1 2">DSM 23061</strain>
    </source>
</reference>
<dbReference type="OrthoDB" id="8780330at2"/>
<name>A0A3Q9BQI0_9BURK</name>
<protein>
    <submittedName>
        <fullName evidence="1">Uncharacterized protein</fullName>
    </submittedName>
</protein>
<dbReference type="Proteomes" id="UP000275663">
    <property type="component" value="Chromosome"/>
</dbReference>
<accession>A0A3Q9BQI0</accession>
<keyword evidence="2" id="KW-1185">Reference proteome</keyword>
<dbReference type="EMBL" id="CP034464">
    <property type="protein sequence ID" value="AZP12183.1"/>
    <property type="molecule type" value="Genomic_DNA"/>
</dbReference>